<accession>A0A7C2BJW6</accession>
<reference evidence="3" key="1">
    <citation type="journal article" date="2020" name="mSystems">
        <title>Genome- and Community-Level Interaction Insights into Carbon Utilization and Element Cycling Functions of Hydrothermarchaeota in Hydrothermal Sediment.</title>
        <authorList>
            <person name="Zhou Z."/>
            <person name="Liu Y."/>
            <person name="Xu W."/>
            <person name="Pan J."/>
            <person name="Luo Z.H."/>
            <person name="Li M."/>
        </authorList>
    </citation>
    <scope>NUCLEOTIDE SEQUENCE [LARGE SCALE GENOMIC DNA]</scope>
    <source>
        <strain evidence="3">SpSt-23</strain>
    </source>
</reference>
<gene>
    <name evidence="3" type="ORF">ENP55_01010</name>
</gene>
<dbReference type="AlphaFoldDB" id="A0A7C2BJW6"/>
<dbReference type="PANTHER" id="PTHR21015:SF22">
    <property type="entry name" value="GLYCOSYLTRANSFERASE"/>
    <property type="match status" value="1"/>
</dbReference>
<dbReference type="Gene3D" id="3.40.50.2000">
    <property type="entry name" value="Glycogen Phosphorylase B"/>
    <property type="match status" value="2"/>
</dbReference>
<sequence>MLKGLVIAGYGGHAGYAFSVAYELAKHGVMLDILLPKGYEHLSKKFNGLGKLRYAVLPRKPLEPFHRGIHRWLAGFASTAGLVKEKYDFVFAAGSNFSIPASTWVKLVRNTPVYVVEDVNRFSKPAKAVKILHMLGGKVLLHWEEQKTLYRDGIVVGPLHEPPLLKPSDEGYLLVTLGTLGSPEVFEAVVSLDLEKAVVQTGDIDPAPYASRKPNWVFFRHVDDFHKWLAGASVVVTHPGTTAVTARLAYGKPVVLVYTNRHSPLYPREDVEMLAHKLGATFTDRVTPDNLEAALREAVKLEKPLYKNGAQNASKLILKDCLKRC</sequence>
<organism evidence="3">
    <name type="scientific">Thermosphaera aggregans</name>
    <dbReference type="NCBI Taxonomy" id="54254"/>
    <lineage>
        <taxon>Archaea</taxon>
        <taxon>Thermoproteota</taxon>
        <taxon>Thermoprotei</taxon>
        <taxon>Desulfurococcales</taxon>
        <taxon>Desulfurococcaceae</taxon>
        <taxon>Thermosphaera</taxon>
    </lineage>
</organism>
<dbReference type="Pfam" id="PF04101">
    <property type="entry name" value="Glyco_tran_28_C"/>
    <property type="match status" value="1"/>
</dbReference>
<comment type="caution">
    <text evidence="3">The sequence shown here is derived from an EMBL/GenBank/DDBJ whole genome shotgun (WGS) entry which is preliminary data.</text>
</comment>
<protein>
    <submittedName>
        <fullName evidence="3">Polysaccharide biosynthesis protein</fullName>
    </submittedName>
</protein>
<dbReference type="InterPro" id="IPR007235">
    <property type="entry name" value="Glyco_trans_28_C"/>
</dbReference>
<proteinExistence type="inferred from homology"/>
<feature type="domain" description="Glycosyl transferase family 28 C-terminal" evidence="2">
    <location>
        <begin position="198"/>
        <end position="313"/>
    </location>
</feature>
<evidence type="ECO:0000313" key="3">
    <source>
        <dbReference type="EMBL" id="HEF86895.1"/>
    </source>
</evidence>
<dbReference type="SUPFAM" id="SSF53756">
    <property type="entry name" value="UDP-Glycosyltransferase/glycogen phosphorylase"/>
    <property type="match status" value="1"/>
</dbReference>
<comment type="similarity">
    <text evidence="1">Belongs to the glycosyltransferase 28 family.</text>
</comment>
<dbReference type="PANTHER" id="PTHR21015">
    <property type="entry name" value="UDP-N-ACETYLGLUCOSAMINE--N-ACETYLMURAMYL-(PENTAPEPTIDE) PYROPHOSPHORYL-UNDECAPRENOL N-ACETYLGLUCOSAMINE TRANSFERASE 1"/>
    <property type="match status" value="1"/>
</dbReference>
<name>A0A7C2BJW6_9CREN</name>
<evidence type="ECO:0000256" key="1">
    <source>
        <dbReference type="ARBA" id="ARBA00006962"/>
    </source>
</evidence>
<dbReference type="GO" id="GO:0016758">
    <property type="term" value="F:hexosyltransferase activity"/>
    <property type="evidence" value="ECO:0007669"/>
    <property type="project" value="InterPro"/>
</dbReference>
<dbReference type="EMBL" id="DSJT01000004">
    <property type="protein sequence ID" value="HEF86895.1"/>
    <property type="molecule type" value="Genomic_DNA"/>
</dbReference>
<evidence type="ECO:0000259" key="2">
    <source>
        <dbReference type="Pfam" id="PF04101"/>
    </source>
</evidence>